<feature type="domain" description="AMP-dependent synthetase/ligase" evidence="1">
    <location>
        <begin position="38"/>
        <end position="219"/>
    </location>
</feature>
<dbReference type="Pfam" id="PF00501">
    <property type="entry name" value="AMP-binding"/>
    <property type="match status" value="1"/>
</dbReference>
<comment type="caution">
    <text evidence="3">The sequence shown here is derived from an EMBL/GenBank/DDBJ whole genome shotgun (WGS) entry which is preliminary data.</text>
</comment>
<sequence length="374" mass="38015">MPQTRTDPEVETLLRQLDGALGGGEPLLLTPVDPAQLAEHPEVALVLATSGSSTGQGRPVGLSAAALRASAHGTQERLAGPGQWLLTLPPQHVAGIQVLARSVLAGTVPVCTGRDGSPPQALAEAIAQMRTDVPRYVSLVPTQLVRALRSETAVAALRSCAAVLVGGAATPTAVLTSARAAGIAVVTTYGMTETCGGCVYDGVPLAGAQVRLGTGGRVLLAGPMLAEGYLDDGPQPFTEVDGTRWLRTGDAGTVTGGVLTLAGRIDDVIVTGGVNVHPAAVEQRLAGLAEVAEVCVVGVPDPEWGELLTAVVVPVAGRAVRLERLRTEAGGGPSAPRAVVTVGSLPLRGPGKTDRRAVAELAAERLARGDGQRH</sequence>
<dbReference type="InterPro" id="IPR050237">
    <property type="entry name" value="ATP-dep_AMP-bd_enzyme"/>
</dbReference>
<reference evidence="3" key="1">
    <citation type="journal article" date="2021" name="PeerJ">
        <title>Extensive microbial diversity within the chicken gut microbiome revealed by metagenomics and culture.</title>
        <authorList>
            <person name="Gilroy R."/>
            <person name="Ravi A."/>
            <person name="Getino M."/>
            <person name="Pursley I."/>
            <person name="Horton D.L."/>
            <person name="Alikhan N.F."/>
            <person name="Baker D."/>
            <person name="Gharbi K."/>
            <person name="Hall N."/>
            <person name="Watson M."/>
            <person name="Adriaenssens E.M."/>
            <person name="Foster-Nyarko E."/>
            <person name="Jarju S."/>
            <person name="Secka A."/>
            <person name="Antonio M."/>
            <person name="Oren A."/>
            <person name="Chaudhuri R.R."/>
            <person name="La Ragione R."/>
            <person name="Hildebrand F."/>
            <person name="Pallen M.J."/>
        </authorList>
    </citation>
    <scope>NUCLEOTIDE SEQUENCE</scope>
    <source>
        <strain evidence="3">ChiGjej4B4-7305</strain>
    </source>
</reference>
<dbReference type="AlphaFoldDB" id="A0A9D2J5K1"/>
<organism evidence="3 4">
    <name type="scientific">Candidatus Ruania gallistercoris</name>
    <dbReference type="NCBI Taxonomy" id="2838746"/>
    <lineage>
        <taxon>Bacteria</taxon>
        <taxon>Bacillati</taxon>
        <taxon>Actinomycetota</taxon>
        <taxon>Actinomycetes</taxon>
        <taxon>Micrococcales</taxon>
        <taxon>Ruaniaceae</taxon>
        <taxon>Ruania</taxon>
    </lineage>
</organism>
<gene>
    <name evidence="3" type="ORF">H9815_14360</name>
</gene>
<dbReference type="Proteomes" id="UP000824037">
    <property type="component" value="Unassembled WGS sequence"/>
</dbReference>
<reference evidence="3" key="2">
    <citation type="submission" date="2021-04" db="EMBL/GenBank/DDBJ databases">
        <authorList>
            <person name="Gilroy R."/>
        </authorList>
    </citation>
    <scope>NUCLEOTIDE SEQUENCE</scope>
    <source>
        <strain evidence="3">ChiGjej4B4-7305</strain>
    </source>
</reference>
<evidence type="ECO:0000313" key="4">
    <source>
        <dbReference type="Proteomes" id="UP000824037"/>
    </source>
</evidence>
<dbReference type="Pfam" id="PF13193">
    <property type="entry name" value="AMP-binding_C"/>
    <property type="match status" value="1"/>
</dbReference>
<dbReference type="InterPro" id="IPR045851">
    <property type="entry name" value="AMP-bd_C_sf"/>
</dbReference>
<evidence type="ECO:0000259" key="2">
    <source>
        <dbReference type="Pfam" id="PF13193"/>
    </source>
</evidence>
<dbReference type="InterPro" id="IPR000873">
    <property type="entry name" value="AMP-dep_synth/lig_dom"/>
</dbReference>
<proteinExistence type="predicted"/>
<dbReference type="Gene3D" id="3.40.50.12780">
    <property type="entry name" value="N-terminal domain of ligase-like"/>
    <property type="match status" value="1"/>
</dbReference>
<dbReference type="InterPro" id="IPR042099">
    <property type="entry name" value="ANL_N_sf"/>
</dbReference>
<dbReference type="SUPFAM" id="SSF56801">
    <property type="entry name" value="Acetyl-CoA synthetase-like"/>
    <property type="match status" value="1"/>
</dbReference>
<accession>A0A9D2J5K1</accession>
<evidence type="ECO:0000313" key="3">
    <source>
        <dbReference type="EMBL" id="HIZ36952.1"/>
    </source>
</evidence>
<protein>
    <submittedName>
        <fullName evidence="3">AMP-binding protein</fullName>
    </submittedName>
</protein>
<feature type="domain" description="AMP-binding enzyme C-terminal" evidence="2">
    <location>
        <begin position="281"/>
        <end position="352"/>
    </location>
</feature>
<dbReference type="InterPro" id="IPR025110">
    <property type="entry name" value="AMP-bd_C"/>
</dbReference>
<dbReference type="PANTHER" id="PTHR43767">
    <property type="entry name" value="LONG-CHAIN-FATTY-ACID--COA LIGASE"/>
    <property type="match status" value="1"/>
</dbReference>
<name>A0A9D2J5K1_9MICO</name>
<dbReference type="EMBL" id="DXBY01000247">
    <property type="protein sequence ID" value="HIZ36952.1"/>
    <property type="molecule type" value="Genomic_DNA"/>
</dbReference>
<dbReference type="Gene3D" id="3.30.300.30">
    <property type="match status" value="1"/>
</dbReference>
<dbReference type="GO" id="GO:0016878">
    <property type="term" value="F:acid-thiol ligase activity"/>
    <property type="evidence" value="ECO:0007669"/>
    <property type="project" value="UniProtKB-ARBA"/>
</dbReference>
<evidence type="ECO:0000259" key="1">
    <source>
        <dbReference type="Pfam" id="PF00501"/>
    </source>
</evidence>
<dbReference type="PANTHER" id="PTHR43767:SF1">
    <property type="entry name" value="NONRIBOSOMAL PEPTIDE SYNTHASE PES1 (EUROFUNG)-RELATED"/>
    <property type="match status" value="1"/>
</dbReference>